<protein>
    <submittedName>
        <fullName evidence="1">Uncharacterized protein</fullName>
    </submittedName>
</protein>
<dbReference type="BioCyc" id="PPUT160488:G1G01-3930-MONOMER"/>
<sequence>MASDDSLHLRESRRRRTLWTLAHLDPGDPRALCVLRVLDEIDQQEQAWLGSGRITTVDEIAYQVTAEPHPIGISIVRDDAIPEPWRERFVCASLGSTRVAEGAYLHDWEKFLAKWKQEMAHLERHRAAARDRNR</sequence>
<evidence type="ECO:0000313" key="1">
    <source>
        <dbReference type="EMBL" id="AMM02951.1"/>
    </source>
</evidence>
<dbReference type="OrthoDB" id="6922593at2"/>
<dbReference type="KEGG" id="ppu:PP_5616"/>
<name>A0A140FWG8_PSEPK</name>
<accession>A0A140FWG8</accession>
<dbReference type="STRING" id="160488.PP_5616"/>
<dbReference type="AlphaFoldDB" id="A0A140FWG8"/>
<keyword evidence="2" id="KW-1185">Reference proteome</keyword>
<dbReference type="EMBL" id="AE015451">
    <property type="protein sequence ID" value="AMM02951.1"/>
    <property type="molecule type" value="Genomic_DNA"/>
</dbReference>
<dbReference type="RefSeq" id="WP_049586516.1">
    <property type="nucleotide sequence ID" value="NC_002947.4"/>
</dbReference>
<dbReference type="Proteomes" id="UP000000556">
    <property type="component" value="Chromosome"/>
</dbReference>
<reference evidence="1 2" key="1">
    <citation type="journal article" date="2002" name="Environ. Microbiol.">
        <title>Complete genome sequence and comparative analysis of the metabolically versatile Pseudomonas putida KT2440.</title>
        <authorList>
            <person name="Nelson K.E."/>
            <person name="Weinel C."/>
            <person name="Paulsen I.T."/>
            <person name="Dodson R.J."/>
            <person name="Hilbert H."/>
            <person name="Martins dos Santos V.A."/>
            <person name="Fouts D.E."/>
            <person name="Gill S.R."/>
            <person name="Pop M."/>
            <person name="Holmes M."/>
            <person name="Brinkac L."/>
            <person name="Beanan M."/>
            <person name="DeBoy R.T."/>
            <person name="Daugherty S."/>
            <person name="Kolonay J."/>
            <person name="Madupu R."/>
            <person name="Nelson W."/>
            <person name="White O."/>
            <person name="Peterson J."/>
            <person name="Khouri H."/>
            <person name="Hance I."/>
            <person name="Chris Lee P."/>
            <person name="Holtzapple E."/>
            <person name="Scanlan D."/>
            <person name="Tran K."/>
            <person name="Moazzez A."/>
            <person name="Utterback T."/>
            <person name="Rizzo M."/>
            <person name="Lee K."/>
            <person name="Kosack D."/>
            <person name="Moestl D."/>
            <person name="Wedler H."/>
            <person name="Lauber J."/>
            <person name="Stjepandic D."/>
            <person name="Hoheisel J."/>
            <person name="Straetz M."/>
            <person name="Heim S."/>
            <person name="Kiewitz C."/>
            <person name="Eisen J.A."/>
            <person name="Timmis K.N."/>
            <person name="Dusterhoft A."/>
            <person name="Tummler B."/>
            <person name="Fraser C.M."/>
        </authorList>
    </citation>
    <scope>NUCLEOTIDE SEQUENCE [LARGE SCALE GENOMIC DNA]</scope>
    <source>
        <strain evidence="2">ATCC 47054 / DSM 6125 / CFBP 8728 / NCIMB 11950 / KT2440</strain>
    </source>
</reference>
<proteinExistence type="predicted"/>
<gene>
    <name evidence="1" type="ordered locus">PP_5616</name>
</gene>
<reference evidence="1 2" key="2">
    <citation type="journal article" date="2016" name="Environ. Microbiol.">
        <title>The revisited genome of Pseudomonas putida KT2440 enlightens its value as a robust metabolic chassis.</title>
        <authorList>
            <person name="Belda E."/>
            <person name="van Heck R.G."/>
            <person name="Lopez-Sanchez M.J."/>
            <person name="Cruveiller S."/>
            <person name="Barbe V."/>
            <person name="Fraser C."/>
            <person name="Klenk H.P."/>
            <person name="Petersen J."/>
            <person name="Morgat A."/>
            <person name="Nikel P.I."/>
            <person name="Vallenet D."/>
            <person name="Rouy Z."/>
            <person name="Sekowska A."/>
            <person name="Martins Dos Santos V.A."/>
            <person name="de Lorenzo V."/>
            <person name="Danchin A."/>
            <person name="Medigue C."/>
        </authorList>
    </citation>
    <scope>NUCLEOTIDE SEQUENCE [LARGE SCALE GENOMIC DNA]</scope>
    <source>
        <strain evidence="2">ATCC 47054 / DSM 6125 / CFBP 8728 / NCIMB 11950 / KT2440</strain>
    </source>
</reference>
<organism evidence="1 2">
    <name type="scientific">Pseudomonas putida (strain ATCC 47054 / DSM 6125 / CFBP 8728 / NCIMB 11950 / KT2440)</name>
    <dbReference type="NCBI Taxonomy" id="160488"/>
    <lineage>
        <taxon>Bacteria</taxon>
        <taxon>Pseudomonadati</taxon>
        <taxon>Pseudomonadota</taxon>
        <taxon>Gammaproteobacteria</taxon>
        <taxon>Pseudomonadales</taxon>
        <taxon>Pseudomonadaceae</taxon>
        <taxon>Pseudomonas</taxon>
    </lineage>
</organism>
<evidence type="ECO:0000313" key="2">
    <source>
        <dbReference type="Proteomes" id="UP000000556"/>
    </source>
</evidence>